<evidence type="ECO:0000313" key="4">
    <source>
        <dbReference type="EMBL" id="TQE32432.1"/>
    </source>
</evidence>
<dbReference type="GeneID" id="301703261"/>
<dbReference type="InterPro" id="IPR013222">
    <property type="entry name" value="Glyco_hyd_98_carb-bd"/>
</dbReference>
<feature type="transmembrane region" description="Helical" evidence="2">
    <location>
        <begin position="20"/>
        <end position="42"/>
    </location>
</feature>
<reference evidence="4 5" key="1">
    <citation type="submission" date="2019-03" db="EMBL/GenBank/DDBJ databases">
        <title>Comparative genomic analyses of the sweetpotato soil rot pathogen, Streptomyces ipomoeae.</title>
        <authorList>
            <person name="Ruschel Soares N."/>
            <person name="Badger J.H."/>
            <person name="Huguet-Tapia J.C."/>
            <person name="Clark C.A."/>
            <person name="Pettis G.S."/>
        </authorList>
    </citation>
    <scope>NUCLEOTIDE SEQUENCE [LARGE SCALE GENOMIC DNA]</scope>
    <source>
        <strain evidence="4 5">88-35</strain>
    </source>
</reference>
<dbReference type="Gene3D" id="2.60.120.1060">
    <property type="entry name" value="NPCBM/NEW2 domain"/>
    <property type="match status" value="1"/>
</dbReference>
<name>A0A540PIU4_9ACTN</name>
<dbReference type="InterPro" id="IPR038637">
    <property type="entry name" value="NPCBM_sf"/>
</dbReference>
<evidence type="ECO:0000256" key="1">
    <source>
        <dbReference type="SAM" id="MobiDB-lite"/>
    </source>
</evidence>
<dbReference type="InterPro" id="IPR008979">
    <property type="entry name" value="Galactose-bd-like_sf"/>
</dbReference>
<feature type="compositionally biased region" description="Low complexity" evidence="1">
    <location>
        <begin position="62"/>
        <end position="71"/>
    </location>
</feature>
<dbReference type="Pfam" id="PF08305">
    <property type="entry name" value="NPCBM"/>
    <property type="match status" value="1"/>
</dbReference>
<feature type="region of interest" description="Disordered" evidence="1">
    <location>
        <begin position="62"/>
        <end position="105"/>
    </location>
</feature>
<keyword evidence="2" id="KW-0812">Transmembrane</keyword>
<comment type="caution">
    <text evidence="4">The sequence shown here is derived from an EMBL/GenBank/DDBJ whole genome shotgun (WGS) entry which is preliminary data.</text>
</comment>
<protein>
    <recommendedName>
        <fullName evidence="3">Glycosyl hydrolase family 98 putative carbohydrate-binding module domain-containing protein</fullName>
    </recommendedName>
</protein>
<organism evidence="4 5">
    <name type="scientific">Streptomyces ipomoeae</name>
    <dbReference type="NCBI Taxonomy" id="103232"/>
    <lineage>
        <taxon>Bacteria</taxon>
        <taxon>Bacillati</taxon>
        <taxon>Actinomycetota</taxon>
        <taxon>Actinomycetes</taxon>
        <taxon>Kitasatosporales</taxon>
        <taxon>Streptomycetaceae</taxon>
        <taxon>Streptomyces</taxon>
    </lineage>
</organism>
<dbReference type="SUPFAM" id="SSF49785">
    <property type="entry name" value="Galactose-binding domain-like"/>
    <property type="match status" value="1"/>
</dbReference>
<dbReference type="RefSeq" id="WP_009327396.1">
    <property type="nucleotide sequence ID" value="NZ_CP182305.1"/>
</dbReference>
<dbReference type="AlphaFoldDB" id="A0A540PIU4"/>
<accession>A0A540PIU4</accession>
<dbReference type="Proteomes" id="UP000318720">
    <property type="component" value="Unassembled WGS sequence"/>
</dbReference>
<proteinExistence type="predicted"/>
<keyword evidence="2" id="KW-0472">Membrane</keyword>
<feature type="compositionally biased region" description="Low complexity" evidence="1">
    <location>
        <begin position="84"/>
        <end position="100"/>
    </location>
</feature>
<evidence type="ECO:0000313" key="5">
    <source>
        <dbReference type="Proteomes" id="UP000318720"/>
    </source>
</evidence>
<sequence>MDLAKNTDHDREERRQRRRWGLIPRWLEVLAICTATVAAGFFGGRVTVVQADGPKPAVTVTATVTATPEPEVSTKGETDPPTEDPTTTSEPGTSEPGTPENSSSVYLADLEPVEGDRSVQPITIRGQHYPKSLTLTCDSNGTSVVYSTSGYSRLEAKTGIVADSPNAIGSTATIKVANSAGNPIGDDVIIQSSKATDLSVDVSGHDQIEITCVLTKSGDDSGWYVYGGLGDATLS</sequence>
<keyword evidence="2" id="KW-1133">Transmembrane helix</keyword>
<gene>
    <name evidence="4" type="ORF">Sipo8835_20150</name>
</gene>
<dbReference type="EMBL" id="SPAZ01000170">
    <property type="protein sequence ID" value="TQE32432.1"/>
    <property type="molecule type" value="Genomic_DNA"/>
</dbReference>
<evidence type="ECO:0000259" key="3">
    <source>
        <dbReference type="Pfam" id="PF08305"/>
    </source>
</evidence>
<feature type="domain" description="Glycosyl hydrolase family 98 putative carbohydrate-binding module" evidence="3">
    <location>
        <begin position="110"/>
        <end position="223"/>
    </location>
</feature>
<evidence type="ECO:0000256" key="2">
    <source>
        <dbReference type="SAM" id="Phobius"/>
    </source>
</evidence>